<keyword evidence="1" id="KW-0812">Transmembrane</keyword>
<feature type="transmembrane region" description="Helical" evidence="1">
    <location>
        <begin position="29"/>
        <end position="47"/>
    </location>
</feature>
<reference evidence="2 3" key="1">
    <citation type="submission" date="2018-08" db="EMBL/GenBank/DDBJ databases">
        <title>Genomic taxonomy of the Vibrionaceae family.</title>
        <authorList>
            <person name="Gomez-Gil B."/>
            <person name="Tanaka M."/>
            <person name="Sawabe T."/>
            <person name="Enciso-Ibarra K."/>
        </authorList>
    </citation>
    <scope>NUCLEOTIDE SEQUENCE [LARGE SCALE GENOMIC DNA]</scope>
    <source>
        <strain evidence="2 3">CAIM 1831</strain>
    </source>
</reference>
<sequence length="98" mass="10838">MIIIGVFQLIKVLSVFYYSQRAFHVFSHAKILIAVPVISACSLFGIYCASSPVMVSVIALIALLLFLTMALTLTSPEHRITLKRTLSQAIRRSGFAHD</sequence>
<feature type="transmembrane region" description="Helical" evidence="1">
    <location>
        <begin position="53"/>
        <end position="74"/>
    </location>
</feature>
<keyword evidence="1" id="KW-1133">Transmembrane helix</keyword>
<keyword evidence="1" id="KW-0472">Membrane</keyword>
<gene>
    <name evidence="2" type="ORF">D1115_07620</name>
</gene>
<organism evidence="2 3">
    <name type="scientific">Vibrio alfacsensis</name>
    <dbReference type="NCBI Taxonomy" id="1074311"/>
    <lineage>
        <taxon>Bacteria</taxon>
        <taxon>Pseudomonadati</taxon>
        <taxon>Pseudomonadota</taxon>
        <taxon>Gammaproteobacteria</taxon>
        <taxon>Vibrionales</taxon>
        <taxon>Vibrionaceae</taxon>
        <taxon>Vibrio</taxon>
    </lineage>
</organism>
<keyword evidence="3" id="KW-1185">Reference proteome</keyword>
<evidence type="ECO:0000256" key="1">
    <source>
        <dbReference type="SAM" id="Phobius"/>
    </source>
</evidence>
<dbReference type="EMBL" id="CP032093">
    <property type="protein sequence ID" value="AXY01102.1"/>
    <property type="molecule type" value="Genomic_DNA"/>
</dbReference>
<evidence type="ECO:0000313" key="3">
    <source>
        <dbReference type="Proteomes" id="UP000262832"/>
    </source>
</evidence>
<proteinExistence type="predicted"/>
<evidence type="ECO:0000313" key="2">
    <source>
        <dbReference type="EMBL" id="AXY01102.1"/>
    </source>
</evidence>
<dbReference type="RefSeq" id="WP_128810927.1">
    <property type="nucleotide sequence ID" value="NZ_CP032093.1"/>
</dbReference>
<protein>
    <submittedName>
        <fullName evidence="2">Uncharacterized protein</fullName>
    </submittedName>
</protein>
<dbReference type="Proteomes" id="UP000262832">
    <property type="component" value="Chromosome I"/>
</dbReference>
<accession>A0ABN5PFT8</accession>
<name>A0ABN5PFT8_9VIBR</name>